<accession>A0AAD5REV2</accession>
<proteinExistence type="predicted"/>
<name>A0AAD5REV2_PARTN</name>
<keyword evidence="3" id="KW-1185">Reference proteome</keyword>
<feature type="region of interest" description="Disordered" evidence="1">
    <location>
        <begin position="1"/>
        <end position="24"/>
    </location>
</feature>
<gene>
    <name evidence="2" type="ORF">KIN20_037551</name>
</gene>
<dbReference type="Proteomes" id="UP001196413">
    <property type="component" value="Unassembled WGS sequence"/>
</dbReference>
<evidence type="ECO:0000256" key="1">
    <source>
        <dbReference type="SAM" id="MobiDB-lite"/>
    </source>
</evidence>
<dbReference type="EMBL" id="JAHQIW010007487">
    <property type="protein sequence ID" value="KAJ1374786.1"/>
    <property type="molecule type" value="Genomic_DNA"/>
</dbReference>
<reference evidence="2" key="1">
    <citation type="submission" date="2021-06" db="EMBL/GenBank/DDBJ databases">
        <title>Parelaphostrongylus tenuis whole genome reference sequence.</title>
        <authorList>
            <person name="Garwood T.J."/>
            <person name="Larsen P.A."/>
            <person name="Fountain-Jones N.M."/>
            <person name="Garbe J.R."/>
            <person name="Macchietto M.G."/>
            <person name="Kania S.A."/>
            <person name="Gerhold R.W."/>
            <person name="Richards J.E."/>
            <person name="Wolf T.M."/>
        </authorList>
    </citation>
    <scope>NUCLEOTIDE SEQUENCE</scope>
    <source>
        <strain evidence="2">MNPRO001-30</strain>
        <tissue evidence="2">Meninges</tissue>
    </source>
</reference>
<evidence type="ECO:0000313" key="2">
    <source>
        <dbReference type="EMBL" id="KAJ1374786.1"/>
    </source>
</evidence>
<sequence length="57" mass="6553">MDNHVLQAGEPISKATTQDERVETDDTRNVTMKILIYNWIYSPSGLYAVDFDYTVIN</sequence>
<protein>
    <submittedName>
        <fullName evidence="2">Uncharacterized protein</fullName>
    </submittedName>
</protein>
<comment type="caution">
    <text evidence="2">The sequence shown here is derived from an EMBL/GenBank/DDBJ whole genome shotgun (WGS) entry which is preliminary data.</text>
</comment>
<dbReference type="AlphaFoldDB" id="A0AAD5REV2"/>
<organism evidence="2 3">
    <name type="scientific">Parelaphostrongylus tenuis</name>
    <name type="common">Meningeal worm</name>
    <dbReference type="NCBI Taxonomy" id="148309"/>
    <lineage>
        <taxon>Eukaryota</taxon>
        <taxon>Metazoa</taxon>
        <taxon>Ecdysozoa</taxon>
        <taxon>Nematoda</taxon>
        <taxon>Chromadorea</taxon>
        <taxon>Rhabditida</taxon>
        <taxon>Rhabditina</taxon>
        <taxon>Rhabditomorpha</taxon>
        <taxon>Strongyloidea</taxon>
        <taxon>Metastrongylidae</taxon>
        <taxon>Parelaphostrongylus</taxon>
    </lineage>
</organism>
<evidence type="ECO:0000313" key="3">
    <source>
        <dbReference type="Proteomes" id="UP001196413"/>
    </source>
</evidence>